<protein>
    <submittedName>
        <fullName evidence="4">Phenylacetate-CoA oxygenase subunit PaaJ</fullName>
    </submittedName>
</protein>
<dbReference type="PANTHER" id="PTHR42831:SF3">
    <property type="entry name" value="1,2-PHENYLACETYL-COA EPOXIDASE, SUBUNIT D-RELATED"/>
    <property type="match status" value="1"/>
</dbReference>
<evidence type="ECO:0000313" key="5">
    <source>
        <dbReference type="Proteomes" id="UP000526408"/>
    </source>
</evidence>
<dbReference type="InterPro" id="IPR034904">
    <property type="entry name" value="FSCA_dom_sf"/>
</dbReference>
<gene>
    <name evidence="4" type="primary">paaJ</name>
    <name evidence="4" type="ORF">HCU73_11275</name>
</gene>
<keyword evidence="5" id="KW-1185">Reference proteome</keyword>
<evidence type="ECO:0000259" key="3">
    <source>
        <dbReference type="Pfam" id="PF23451"/>
    </source>
</evidence>
<feature type="compositionally biased region" description="Low complexity" evidence="1">
    <location>
        <begin position="46"/>
        <end position="55"/>
    </location>
</feature>
<dbReference type="EMBL" id="JAAZQQ010000003">
    <property type="protein sequence ID" value="NKX45175.1"/>
    <property type="molecule type" value="Genomic_DNA"/>
</dbReference>
<feature type="region of interest" description="Disordered" evidence="1">
    <location>
        <begin position="1"/>
        <end position="98"/>
    </location>
</feature>
<name>A0A7X6JZH3_9RHOB</name>
<dbReference type="InterPro" id="IPR002744">
    <property type="entry name" value="MIP18-like"/>
</dbReference>
<dbReference type="Pfam" id="PF23451">
    <property type="entry name" value="Zn_ribbon_PaaD"/>
    <property type="match status" value="1"/>
</dbReference>
<dbReference type="AlphaFoldDB" id="A0A7X6JZH3"/>
<feature type="domain" description="MIP18 family-like" evidence="2">
    <location>
        <begin position="117"/>
        <end position="176"/>
    </location>
</feature>
<dbReference type="NCBIfam" id="TIGR02159">
    <property type="entry name" value="PA_CoA_Oxy4"/>
    <property type="match status" value="1"/>
</dbReference>
<evidence type="ECO:0000313" key="4">
    <source>
        <dbReference type="EMBL" id="NKX45175.1"/>
    </source>
</evidence>
<comment type="caution">
    <text evidence="4">The sequence shown here is derived from an EMBL/GenBank/DDBJ whole genome shotgun (WGS) entry which is preliminary data.</text>
</comment>
<feature type="compositionally biased region" description="Gly residues" evidence="1">
    <location>
        <begin position="36"/>
        <end position="45"/>
    </location>
</feature>
<dbReference type="Gene3D" id="3.30.300.130">
    <property type="entry name" value="Fe-S cluster assembly (FSCA)"/>
    <property type="match status" value="1"/>
</dbReference>
<feature type="domain" description="PaaD zinc beta ribbon" evidence="3">
    <location>
        <begin position="218"/>
        <end position="265"/>
    </location>
</feature>
<dbReference type="PANTHER" id="PTHR42831">
    <property type="entry name" value="FE-S PROTEIN MATURATION AUXILIARY FACTOR YITW"/>
    <property type="match status" value="1"/>
</dbReference>
<dbReference type="Proteomes" id="UP000526408">
    <property type="component" value="Unassembled WGS sequence"/>
</dbReference>
<dbReference type="Pfam" id="PF01883">
    <property type="entry name" value="FeS_assembly_P"/>
    <property type="match status" value="1"/>
</dbReference>
<evidence type="ECO:0000256" key="1">
    <source>
        <dbReference type="SAM" id="MobiDB-lite"/>
    </source>
</evidence>
<feature type="compositionally biased region" description="Low complexity" evidence="1">
    <location>
        <begin position="84"/>
        <end position="98"/>
    </location>
</feature>
<dbReference type="InterPro" id="IPR011883">
    <property type="entry name" value="PaaD-like"/>
</dbReference>
<dbReference type="SUPFAM" id="SSF117916">
    <property type="entry name" value="Fe-S cluster assembly (FSCA) domain-like"/>
    <property type="match status" value="1"/>
</dbReference>
<dbReference type="InterPro" id="IPR056572">
    <property type="entry name" value="Zn_ribbon_PaaD"/>
</dbReference>
<evidence type="ECO:0000259" key="2">
    <source>
        <dbReference type="Pfam" id="PF01883"/>
    </source>
</evidence>
<reference evidence="4 5" key="1">
    <citation type="submission" date="2020-04" db="EMBL/GenBank/DDBJ databases">
        <authorList>
            <person name="Yoon J."/>
        </authorList>
    </citation>
    <scope>NUCLEOTIDE SEQUENCE [LARGE SCALE GENOMIC DNA]</scope>
    <source>
        <strain evidence="4 5">KMU-115</strain>
    </source>
</reference>
<accession>A0A7X6JZH3</accession>
<feature type="compositionally biased region" description="Basic and acidic residues" evidence="1">
    <location>
        <begin position="1"/>
        <end position="15"/>
    </location>
</feature>
<proteinExistence type="predicted"/>
<organism evidence="4 5">
    <name type="scientific">Roseicyclus persicicus</name>
    <dbReference type="NCBI Taxonomy" id="2650661"/>
    <lineage>
        <taxon>Bacteria</taxon>
        <taxon>Pseudomonadati</taxon>
        <taxon>Pseudomonadota</taxon>
        <taxon>Alphaproteobacteria</taxon>
        <taxon>Rhodobacterales</taxon>
        <taxon>Roseobacteraceae</taxon>
        <taxon>Roseicyclus</taxon>
    </lineage>
</organism>
<sequence>MGDPAGRRDGRERRANAGRGGGAAPVHGRAVRGEHGFGGAGGGRRAAGAGRPAGAVGPGDRDGLRRGGVGGAGGAVPADRRAPRPAWRGAGASAGRDAVPAARLSGGDLVSAAARAWAAAAAVPDPEVPCVTVADLGILREVRIEDGVAVACVSPTYSGCPATAMIEMGIETALRGAGFEVRIERVLSPAWTTDWITAEGREKLRAYGIAPPEGPAGKRALFADPVVACPRCGATATRKISEFGSTACKAQYACTACGEPFDYFKCI</sequence>
<dbReference type="InterPro" id="IPR052339">
    <property type="entry name" value="Fe-S_Maturation_MIP18"/>
</dbReference>